<dbReference type="InterPro" id="IPR006880">
    <property type="entry name" value="INO80B_C"/>
</dbReference>
<sequence>MPPAPSPRSPALEPIPSTLPSDDEVEEVDEDEEVEEGEELDEEDAEGEYESEEEAEAVPGRSGVSSVIASEDMELDDLEDDADADEADEQDAEGEADDAEDVDVDVDGDELEDDEEEPESAVVPGSKTGANGLRIKLKFGGGAKGAAAGAGVGTSKVHPSGSLGKRPARAAAKKAGKRAKRVAMEAELPSDEDPLLFDDAEVASSADFGSRATSPSKLTARQRAKGNKDLQEALIALPNDGAGKKQIVLTEAERQQKREETARRRKRQSEQKLQDEQDQTINRLLRAQTGRSRAKLDNPSPALGDDATPGIPGAGAGTGASSPSKRPARIVSDSIRWTSTVRDGAVLLRVAVPRGKDDWIRVDLSPGEEALARRIKSDDGAEGGKVSSGRAAGCDAPGCGERRKYRSTKRFEAGGCSVEHLKLVNERLAAGGA</sequence>
<dbReference type="PANTHER" id="PTHR21561">
    <property type="entry name" value="INO80 COMPLEX SUBUNIT B"/>
    <property type="match status" value="1"/>
</dbReference>
<comment type="caution">
    <text evidence="3">The sequence shown here is derived from an EMBL/GenBank/DDBJ whole genome shotgun (WGS) entry which is preliminary data.</text>
</comment>
<reference evidence="3 4" key="1">
    <citation type="submission" date="2018-11" db="EMBL/GenBank/DDBJ databases">
        <title>Genome sequence of Saitozyma podzolica DSM 27192.</title>
        <authorList>
            <person name="Aliyu H."/>
            <person name="Gorte O."/>
            <person name="Ochsenreither K."/>
        </authorList>
    </citation>
    <scope>NUCLEOTIDE SEQUENCE [LARGE SCALE GENOMIC DNA]</scope>
    <source>
        <strain evidence="3 4">DSM 27192</strain>
    </source>
</reference>
<dbReference type="InterPro" id="IPR029523">
    <property type="entry name" value="INO80B/Ies2"/>
</dbReference>
<feature type="compositionally biased region" description="Basic residues" evidence="1">
    <location>
        <begin position="166"/>
        <end position="181"/>
    </location>
</feature>
<name>A0A427YLT2_9TREE</name>
<dbReference type="SMART" id="SM01406">
    <property type="entry name" value="PAPA-1"/>
    <property type="match status" value="1"/>
</dbReference>
<dbReference type="GO" id="GO:0031011">
    <property type="term" value="C:Ino80 complex"/>
    <property type="evidence" value="ECO:0007669"/>
    <property type="project" value="InterPro"/>
</dbReference>
<evidence type="ECO:0000259" key="2">
    <source>
        <dbReference type="SMART" id="SM01406"/>
    </source>
</evidence>
<dbReference type="STRING" id="1890683.A0A427YLT2"/>
<feature type="compositionally biased region" description="Basic and acidic residues" evidence="1">
    <location>
        <begin position="252"/>
        <end position="275"/>
    </location>
</feature>
<dbReference type="AlphaFoldDB" id="A0A427YLT2"/>
<feature type="compositionally biased region" description="Gly residues" evidence="1">
    <location>
        <begin position="143"/>
        <end position="152"/>
    </location>
</feature>
<keyword evidence="4" id="KW-1185">Reference proteome</keyword>
<feature type="region of interest" description="Disordered" evidence="1">
    <location>
        <begin position="252"/>
        <end position="329"/>
    </location>
</feature>
<accession>A0A427YLT2</accession>
<feature type="domain" description="INO80 complex subunit B-like conserved region" evidence="2">
    <location>
        <begin position="253"/>
        <end position="356"/>
    </location>
</feature>
<evidence type="ECO:0000256" key="1">
    <source>
        <dbReference type="SAM" id="MobiDB-lite"/>
    </source>
</evidence>
<dbReference type="Pfam" id="PF04795">
    <property type="entry name" value="PAPA-1"/>
    <property type="match status" value="1"/>
</dbReference>
<dbReference type="GO" id="GO:0006338">
    <property type="term" value="P:chromatin remodeling"/>
    <property type="evidence" value="ECO:0007669"/>
    <property type="project" value="InterPro"/>
</dbReference>
<dbReference type="EMBL" id="RSCD01000006">
    <property type="protein sequence ID" value="RSH92072.1"/>
    <property type="molecule type" value="Genomic_DNA"/>
</dbReference>
<feature type="compositionally biased region" description="Acidic residues" evidence="1">
    <location>
        <begin position="71"/>
        <end position="119"/>
    </location>
</feature>
<dbReference type="OrthoDB" id="2021186at2759"/>
<organism evidence="3 4">
    <name type="scientific">Saitozyma podzolica</name>
    <dbReference type="NCBI Taxonomy" id="1890683"/>
    <lineage>
        <taxon>Eukaryota</taxon>
        <taxon>Fungi</taxon>
        <taxon>Dikarya</taxon>
        <taxon>Basidiomycota</taxon>
        <taxon>Agaricomycotina</taxon>
        <taxon>Tremellomycetes</taxon>
        <taxon>Tremellales</taxon>
        <taxon>Trimorphomycetaceae</taxon>
        <taxon>Saitozyma</taxon>
    </lineage>
</organism>
<dbReference type="PANTHER" id="PTHR21561:SF12">
    <property type="entry name" value="INO80 COMPLEX SUBUNIT B"/>
    <property type="match status" value="1"/>
</dbReference>
<protein>
    <recommendedName>
        <fullName evidence="2">INO80 complex subunit B-like conserved region domain-containing protein</fullName>
    </recommendedName>
</protein>
<evidence type="ECO:0000313" key="3">
    <source>
        <dbReference type="EMBL" id="RSH92072.1"/>
    </source>
</evidence>
<evidence type="ECO:0000313" key="4">
    <source>
        <dbReference type="Proteomes" id="UP000279259"/>
    </source>
</evidence>
<feature type="region of interest" description="Disordered" evidence="1">
    <location>
        <begin position="376"/>
        <end position="399"/>
    </location>
</feature>
<feature type="region of interest" description="Disordered" evidence="1">
    <location>
        <begin position="143"/>
        <end position="226"/>
    </location>
</feature>
<feature type="region of interest" description="Disordered" evidence="1">
    <location>
        <begin position="1"/>
        <end position="129"/>
    </location>
</feature>
<gene>
    <name evidence="3" type="ORF">EHS25_008484</name>
</gene>
<dbReference type="Proteomes" id="UP000279259">
    <property type="component" value="Unassembled WGS sequence"/>
</dbReference>
<proteinExistence type="predicted"/>
<feature type="compositionally biased region" description="Acidic residues" evidence="1">
    <location>
        <begin position="21"/>
        <end position="56"/>
    </location>
</feature>
<feature type="compositionally biased region" description="Acidic residues" evidence="1">
    <location>
        <begin position="188"/>
        <end position="201"/>
    </location>
</feature>